<evidence type="ECO:0000313" key="3">
    <source>
        <dbReference type="Proteomes" id="UP000008229"/>
    </source>
</evidence>
<dbReference type="RefSeq" id="WP_012935663.1">
    <property type="nucleotide sequence ID" value="NC_013739.1"/>
</dbReference>
<dbReference type="SUPFAM" id="SSF53474">
    <property type="entry name" value="alpha/beta-Hydrolases"/>
    <property type="match status" value="1"/>
</dbReference>
<dbReference type="AlphaFoldDB" id="D3F5R3"/>
<dbReference type="GO" id="GO:0016787">
    <property type="term" value="F:hydrolase activity"/>
    <property type="evidence" value="ECO:0007669"/>
    <property type="project" value="UniProtKB-KW"/>
</dbReference>
<dbReference type="HOGENOM" id="CLU_020336_7_1_11"/>
<accession>D3F5R3</accession>
<dbReference type="PANTHER" id="PTHR43329">
    <property type="entry name" value="EPOXIDE HYDROLASE"/>
    <property type="match status" value="1"/>
</dbReference>
<evidence type="ECO:0000259" key="1">
    <source>
        <dbReference type="Pfam" id="PF00561"/>
    </source>
</evidence>
<dbReference type="ESTHER" id="conwi-d3f5r3">
    <property type="family name" value="Epoxide_hydrolase"/>
</dbReference>
<evidence type="ECO:0000313" key="2">
    <source>
        <dbReference type="EMBL" id="ADB52612.1"/>
    </source>
</evidence>
<feature type="domain" description="AB hydrolase-1" evidence="1">
    <location>
        <begin position="34"/>
        <end position="278"/>
    </location>
</feature>
<dbReference type="OrthoDB" id="2987348at2"/>
<reference evidence="3" key="2">
    <citation type="submission" date="2010-01" db="EMBL/GenBank/DDBJ databases">
        <title>The complete genome of Conexibacter woesei DSM 14684.</title>
        <authorList>
            <consortium name="US DOE Joint Genome Institute (JGI-PGF)"/>
            <person name="Lucas S."/>
            <person name="Copeland A."/>
            <person name="Lapidus A."/>
            <person name="Glavina del Rio T."/>
            <person name="Dalin E."/>
            <person name="Tice H."/>
            <person name="Bruce D."/>
            <person name="Goodwin L."/>
            <person name="Pitluck S."/>
            <person name="Kyrpides N."/>
            <person name="Mavromatis K."/>
            <person name="Ivanova N."/>
            <person name="Mikhailova N."/>
            <person name="Chertkov O."/>
            <person name="Brettin T."/>
            <person name="Detter J.C."/>
            <person name="Han C."/>
            <person name="Larimer F."/>
            <person name="Land M."/>
            <person name="Hauser L."/>
            <person name="Markowitz V."/>
            <person name="Cheng J.-F."/>
            <person name="Hugenholtz P."/>
            <person name="Woyke T."/>
            <person name="Wu D."/>
            <person name="Pukall R."/>
            <person name="Steenblock K."/>
            <person name="Schneider S."/>
            <person name="Klenk H.-P."/>
            <person name="Eisen J.A."/>
        </authorList>
    </citation>
    <scope>NUCLEOTIDE SEQUENCE [LARGE SCALE GENOMIC DNA]</scope>
    <source>
        <strain evidence="3">DSM 14684 / CIP 108061 / JCM 11494 / NBRC 100937 / ID131577</strain>
    </source>
</reference>
<dbReference type="eggNOG" id="COG0596">
    <property type="taxonomic scope" value="Bacteria"/>
</dbReference>
<dbReference type="Pfam" id="PF00561">
    <property type="entry name" value="Abhydrolase_1"/>
    <property type="match status" value="1"/>
</dbReference>
<dbReference type="STRING" id="469383.Cwoe_4197"/>
<keyword evidence="2" id="KW-0378">Hydrolase</keyword>
<protein>
    <submittedName>
        <fullName evidence="2">Alpha/beta hydrolase fold protein</fullName>
    </submittedName>
</protein>
<reference evidence="2 3" key="1">
    <citation type="journal article" date="2010" name="Stand. Genomic Sci.">
        <title>Complete genome sequence of Conexibacter woesei type strain (ID131577).</title>
        <authorList>
            <person name="Pukall R."/>
            <person name="Lapidus A."/>
            <person name="Glavina Del Rio T."/>
            <person name="Copeland A."/>
            <person name="Tice H."/>
            <person name="Cheng J.-F."/>
            <person name="Lucas S."/>
            <person name="Chen F."/>
            <person name="Nolan M."/>
            <person name="Bruce D."/>
            <person name="Goodwin L."/>
            <person name="Pitluck S."/>
            <person name="Mavromatis K."/>
            <person name="Ivanova N."/>
            <person name="Ovchinnikova G."/>
            <person name="Pati A."/>
            <person name="Chen A."/>
            <person name="Palaniappan K."/>
            <person name="Land M."/>
            <person name="Hauser L."/>
            <person name="Chang Y.-J."/>
            <person name="Jeffries C.D."/>
            <person name="Chain P."/>
            <person name="Meincke L."/>
            <person name="Sims D."/>
            <person name="Brettin T."/>
            <person name="Detter J.C."/>
            <person name="Rohde M."/>
            <person name="Goeker M."/>
            <person name="Bristow J."/>
            <person name="Eisen J.A."/>
            <person name="Markowitz V."/>
            <person name="Kyrpides N.C."/>
            <person name="Klenk H.-P."/>
            <person name="Hugenholtz P."/>
        </authorList>
    </citation>
    <scope>NUCLEOTIDE SEQUENCE [LARGE SCALE GENOMIC DNA]</scope>
    <source>
        <strain evidence="3">DSM 14684 / CIP 108061 / JCM 11494 / NBRC 100937 / ID131577</strain>
    </source>
</reference>
<dbReference type="InterPro" id="IPR000073">
    <property type="entry name" value="AB_hydrolase_1"/>
</dbReference>
<sequence>MTLPLPQVEGITHRDVTVRGIRLHVAEGGPQDAPPVLLLHGWPQHWWMWRDVLVDLARDHRVIAPDLRGLGWSDAPRRGYVKQELADDNIALLDALGLDRVDLIGHDWGAFTGFLICLTAPERIGHFLGCSIPHIWPPRERPSLRRLSQLWYQVVLAAPGVGQGLMRQGELTRKVLTAARTHGRYSDYELEQFVSVLKQPEHALASAQYYRSFLLHELKPLASGAFHDRPLSTKTLLLWGTDDPILRGAKTDEHRAFAPEMEIERVPDTGHFLPEERPGLVVERARALFAR</sequence>
<proteinExistence type="predicted"/>
<dbReference type="Proteomes" id="UP000008229">
    <property type="component" value="Chromosome"/>
</dbReference>
<dbReference type="Gene3D" id="3.40.50.1820">
    <property type="entry name" value="alpha/beta hydrolase"/>
    <property type="match status" value="1"/>
</dbReference>
<dbReference type="InterPro" id="IPR029058">
    <property type="entry name" value="AB_hydrolase_fold"/>
</dbReference>
<dbReference type="KEGG" id="cwo:Cwoe_4197"/>
<name>D3F5R3_CONWI</name>
<gene>
    <name evidence="2" type="ordered locus">Cwoe_4197</name>
</gene>
<keyword evidence="3" id="KW-1185">Reference proteome</keyword>
<organism evidence="2 3">
    <name type="scientific">Conexibacter woesei (strain DSM 14684 / CCUG 47730 / CIP 108061 / JCM 11494 / NBRC 100937 / ID131577)</name>
    <dbReference type="NCBI Taxonomy" id="469383"/>
    <lineage>
        <taxon>Bacteria</taxon>
        <taxon>Bacillati</taxon>
        <taxon>Actinomycetota</taxon>
        <taxon>Thermoleophilia</taxon>
        <taxon>Solirubrobacterales</taxon>
        <taxon>Conexibacteraceae</taxon>
        <taxon>Conexibacter</taxon>
    </lineage>
</organism>
<dbReference type="EMBL" id="CP001854">
    <property type="protein sequence ID" value="ADB52612.1"/>
    <property type="molecule type" value="Genomic_DNA"/>
</dbReference>
<dbReference type="PRINTS" id="PR00111">
    <property type="entry name" value="ABHYDROLASE"/>
</dbReference>